<protein>
    <submittedName>
        <fullName evidence="1">Uncharacterized protein</fullName>
    </submittedName>
</protein>
<evidence type="ECO:0000313" key="1">
    <source>
        <dbReference type="EMBL" id="MDN3572767.1"/>
    </source>
</evidence>
<organism evidence="1 2">
    <name type="scientific">Methylobacterium longum</name>
    <dbReference type="NCBI Taxonomy" id="767694"/>
    <lineage>
        <taxon>Bacteria</taxon>
        <taxon>Pseudomonadati</taxon>
        <taxon>Pseudomonadota</taxon>
        <taxon>Alphaproteobacteria</taxon>
        <taxon>Hyphomicrobiales</taxon>
        <taxon>Methylobacteriaceae</taxon>
        <taxon>Methylobacterium</taxon>
    </lineage>
</organism>
<proteinExistence type="predicted"/>
<keyword evidence="2" id="KW-1185">Reference proteome</keyword>
<dbReference type="RefSeq" id="WP_243985488.1">
    <property type="nucleotide sequence ID" value="NZ_JAUFPT010000062.1"/>
</dbReference>
<dbReference type="EMBL" id="JAUFPT010000062">
    <property type="protein sequence ID" value="MDN3572767.1"/>
    <property type="molecule type" value="Genomic_DNA"/>
</dbReference>
<comment type="caution">
    <text evidence="1">The sequence shown here is derived from an EMBL/GenBank/DDBJ whole genome shotgun (WGS) entry which is preliminary data.</text>
</comment>
<evidence type="ECO:0000313" key="2">
    <source>
        <dbReference type="Proteomes" id="UP001244297"/>
    </source>
</evidence>
<accession>A0ABT8ASA5</accession>
<reference evidence="2" key="1">
    <citation type="journal article" date="2019" name="Int. J. Syst. Evol. Microbiol.">
        <title>The Global Catalogue of Microorganisms (GCM) 10K type strain sequencing project: providing services to taxonomists for standard genome sequencing and annotation.</title>
        <authorList>
            <consortium name="The Broad Institute Genomics Platform"/>
            <consortium name="The Broad Institute Genome Sequencing Center for Infectious Disease"/>
            <person name="Wu L."/>
            <person name="Ma J."/>
        </authorList>
    </citation>
    <scope>NUCLEOTIDE SEQUENCE [LARGE SCALE GENOMIC DNA]</scope>
    <source>
        <strain evidence="2">CECT 7806</strain>
    </source>
</reference>
<name>A0ABT8ASA5_9HYPH</name>
<sequence>MDLVPANDRERDELSCRLEQAVQQALELRQTLSGLFGPDLRGVLDVVLIELGRRIAALR</sequence>
<gene>
    <name evidence="1" type="ORF">QWZ18_19300</name>
</gene>
<dbReference type="Proteomes" id="UP001244297">
    <property type="component" value="Unassembled WGS sequence"/>
</dbReference>